<feature type="compositionally biased region" description="Basic and acidic residues" evidence="1">
    <location>
        <begin position="210"/>
        <end position="224"/>
    </location>
</feature>
<dbReference type="EMBL" id="SORI01000001">
    <property type="protein sequence ID" value="TDY65124.1"/>
    <property type="molecule type" value="Genomic_DNA"/>
</dbReference>
<comment type="caution">
    <text evidence="3">The sequence shown here is derived from an EMBL/GenBank/DDBJ whole genome shotgun (WGS) entry which is preliminary data.</text>
</comment>
<dbReference type="RefSeq" id="WP_133955546.1">
    <property type="nucleotide sequence ID" value="NZ_SORI01000001.1"/>
</dbReference>
<keyword evidence="2" id="KW-0732">Signal</keyword>
<accession>A0A4R8MHP0</accession>
<sequence length="365" mass="41128">MVFSGIAKIRKRILPLLAVLLLSAVPAAGSEAIREATEILERWTSFHWGRDCLVWIVHYPEELVDPWVESEAARGGMSEGEKEEYRRAFVSELRISETEPFLVTIYAFGPRPLDFGGFASAISLVNKNGDKAAPLSYERKFDQPVSGIVQGLVFFPKQTDKEFSVAMRRLGVVEEQLFSFRRDAGGNTPVASVPEVREKEVVVVELPPAPRKEPPKPKPVKEPEPQQVLPPPPVPARPIELAELQPQPAPEPVRPDPPEEPKKNVIFISRDKTLELFIGHWIEGNTEAMYGLLSSATKTLLNEEEFRRQVASTGLRVSLRDGYKVQWLDGDRAKVVTAQKMLVFRTLRSKSLSMVKEDKIWKVTW</sequence>
<dbReference type="OrthoDB" id="4084at2"/>
<evidence type="ECO:0000256" key="1">
    <source>
        <dbReference type="SAM" id="MobiDB-lite"/>
    </source>
</evidence>
<evidence type="ECO:0000313" key="4">
    <source>
        <dbReference type="Proteomes" id="UP000295066"/>
    </source>
</evidence>
<dbReference type="AlphaFoldDB" id="A0A4R8MHP0"/>
<proteinExistence type="predicted"/>
<evidence type="ECO:0008006" key="5">
    <source>
        <dbReference type="Google" id="ProtNLM"/>
    </source>
</evidence>
<organism evidence="3 4">
    <name type="scientific">Aminivibrio pyruvatiphilus</name>
    <dbReference type="NCBI Taxonomy" id="1005740"/>
    <lineage>
        <taxon>Bacteria</taxon>
        <taxon>Thermotogati</taxon>
        <taxon>Synergistota</taxon>
        <taxon>Synergistia</taxon>
        <taxon>Synergistales</taxon>
        <taxon>Aminobacteriaceae</taxon>
        <taxon>Aminivibrio</taxon>
    </lineage>
</organism>
<feature type="region of interest" description="Disordered" evidence="1">
    <location>
        <begin position="207"/>
        <end position="238"/>
    </location>
</feature>
<name>A0A4R8MHP0_9BACT</name>
<protein>
    <recommendedName>
        <fullName evidence="5">DUF4878 domain-containing protein</fullName>
    </recommendedName>
</protein>
<dbReference type="Proteomes" id="UP000295066">
    <property type="component" value="Unassembled WGS sequence"/>
</dbReference>
<feature type="chain" id="PRO_5020336333" description="DUF4878 domain-containing protein" evidence="2">
    <location>
        <begin position="28"/>
        <end position="365"/>
    </location>
</feature>
<feature type="signal peptide" evidence="2">
    <location>
        <begin position="1"/>
        <end position="27"/>
    </location>
</feature>
<gene>
    <name evidence="3" type="ORF">C8D99_101274</name>
</gene>
<evidence type="ECO:0000313" key="3">
    <source>
        <dbReference type="EMBL" id="TDY65124.1"/>
    </source>
</evidence>
<evidence type="ECO:0000256" key="2">
    <source>
        <dbReference type="SAM" id="SignalP"/>
    </source>
</evidence>
<reference evidence="3 4" key="1">
    <citation type="submission" date="2019-03" db="EMBL/GenBank/DDBJ databases">
        <title>Genomic Encyclopedia of Type Strains, Phase IV (KMG-IV): sequencing the most valuable type-strain genomes for metagenomic binning, comparative biology and taxonomic classification.</title>
        <authorList>
            <person name="Goeker M."/>
        </authorList>
    </citation>
    <scope>NUCLEOTIDE SEQUENCE [LARGE SCALE GENOMIC DNA]</scope>
    <source>
        <strain evidence="3 4">DSM 25964</strain>
    </source>
</reference>
<keyword evidence="4" id="KW-1185">Reference proteome</keyword>